<keyword evidence="1" id="KW-0472">Membrane</keyword>
<protein>
    <recommendedName>
        <fullName evidence="4">DUF2892 domain-containing protein</fullName>
    </recommendedName>
</protein>
<feature type="transmembrane region" description="Helical" evidence="1">
    <location>
        <begin position="12"/>
        <end position="31"/>
    </location>
</feature>
<sequence length="62" mass="6972">MIEYFKKNGRVLFARAIGAAIILLVIGLIFGKLTEPSWFIGVFALTNIFMALKDWVLARGKK</sequence>
<evidence type="ECO:0000313" key="2">
    <source>
        <dbReference type="EMBL" id="GJB92336.1"/>
    </source>
</evidence>
<dbReference type="EMBL" id="BPOP01000022">
    <property type="protein sequence ID" value="GJB92336.1"/>
    <property type="molecule type" value="Genomic_DNA"/>
</dbReference>
<reference evidence="2 3" key="1">
    <citation type="submission" date="2021-07" db="EMBL/GenBank/DDBJ databases">
        <title>Draft genome sequence of carbapenem-resistant Aeromonas spp. in Japan.</title>
        <authorList>
            <person name="Maehana S."/>
            <person name="Suzuki M."/>
            <person name="Kitasato H."/>
        </authorList>
    </citation>
    <scope>NUCLEOTIDE SEQUENCE [LARGE SCALE GENOMIC DNA]</scope>
    <source>
        <strain evidence="2 3">KAM382</strain>
    </source>
</reference>
<evidence type="ECO:0000313" key="3">
    <source>
        <dbReference type="Proteomes" id="UP000737420"/>
    </source>
</evidence>
<feature type="transmembrane region" description="Helical" evidence="1">
    <location>
        <begin position="37"/>
        <end position="56"/>
    </location>
</feature>
<evidence type="ECO:0000256" key="1">
    <source>
        <dbReference type="SAM" id="Phobius"/>
    </source>
</evidence>
<dbReference type="RefSeq" id="WP_190284471.1">
    <property type="nucleotide sequence ID" value="NZ_AP024404.1"/>
</dbReference>
<comment type="caution">
    <text evidence="2">The sequence shown here is derived from an EMBL/GenBank/DDBJ whole genome shotgun (WGS) entry which is preliminary data.</text>
</comment>
<keyword evidence="1" id="KW-1133">Transmembrane helix</keyword>
<proteinExistence type="predicted"/>
<dbReference type="Proteomes" id="UP000737420">
    <property type="component" value="Unassembled WGS sequence"/>
</dbReference>
<gene>
    <name evidence="2" type="ORF">KAM382_23970</name>
</gene>
<name>A0ABD0B8D0_AERCA</name>
<organism evidence="2 3">
    <name type="scientific">Aeromonas caviae</name>
    <name type="common">Aeromonas punctata</name>
    <dbReference type="NCBI Taxonomy" id="648"/>
    <lineage>
        <taxon>Bacteria</taxon>
        <taxon>Pseudomonadati</taxon>
        <taxon>Pseudomonadota</taxon>
        <taxon>Gammaproteobacteria</taxon>
        <taxon>Aeromonadales</taxon>
        <taxon>Aeromonadaceae</taxon>
        <taxon>Aeromonas</taxon>
    </lineage>
</organism>
<keyword evidence="1" id="KW-0812">Transmembrane</keyword>
<accession>A0ABD0B8D0</accession>
<evidence type="ECO:0008006" key="4">
    <source>
        <dbReference type="Google" id="ProtNLM"/>
    </source>
</evidence>
<dbReference type="AlphaFoldDB" id="A0ABD0B8D0"/>